<dbReference type="InterPro" id="IPR008598">
    <property type="entry name" value="Di19_Zn-bd"/>
</dbReference>
<reference evidence="9" key="1">
    <citation type="submission" date="2021-09" db="EMBL/GenBank/DDBJ databases">
        <authorList>
            <consortium name="AG Swart"/>
            <person name="Singh M."/>
            <person name="Singh A."/>
            <person name="Seah K."/>
            <person name="Emmerich C."/>
        </authorList>
    </citation>
    <scope>NUCLEOTIDE SEQUENCE</scope>
    <source>
        <strain evidence="9">ATCC30299</strain>
    </source>
</reference>
<dbReference type="AlphaFoldDB" id="A0AAU9IMC6"/>
<proteinExistence type="predicted"/>
<dbReference type="PANTHER" id="PTHR24388:SF54">
    <property type="entry name" value="PROTEIN ESCARGOT"/>
    <property type="match status" value="1"/>
</dbReference>
<evidence type="ECO:0000313" key="10">
    <source>
        <dbReference type="Proteomes" id="UP001162131"/>
    </source>
</evidence>
<dbReference type="PANTHER" id="PTHR24388">
    <property type="entry name" value="ZINC FINGER PROTEIN"/>
    <property type="match status" value="1"/>
</dbReference>
<keyword evidence="2" id="KW-0479">Metal-binding</keyword>
<dbReference type="EMBL" id="CAJZBQ010000013">
    <property type="protein sequence ID" value="CAG9314926.1"/>
    <property type="molecule type" value="Genomic_DNA"/>
</dbReference>
<dbReference type="Pfam" id="PF05605">
    <property type="entry name" value="zf-Di19"/>
    <property type="match status" value="1"/>
</dbReference>
<feature type="domain" description="C2H2-type" evidence="8">
    <location>
        <begin position="115"/>
        <end position="143"/>
    </location>
</feature>
<evidence type="ECO:0000256" key="3">
    <source>
        <dbReference type="ARBA" id="ARBA00022737"/>
    </source>
</evidence>
<name>A0AAU9IMC6_9CILI</name>
<sequence length="172" mass="19809">MDQARVSAIAKDDLRQLHTKEKIRSFFDLCDISFQSLTLLRDYMVNEFMIERDIITILNAELGLDPNTPSPKQIDSPAKQLEKAKYCPVCYKIFKSSQGLSQHMGKKHSASTKNSLCDVCGKLFTHKYALKFHYQQVHETAKQVGCKECSYIAYNKYKLKKHMKKHASCPKI</sequence>
<evidence type="ECO:0000256" key="7">
    <source>
        <dbReference type="PROSITE-ProRule" id="PRU00042"/>
    </source>
</evidence>
<keyword evidence="6" id="KW-0539">Nucleus</keyword>
<organism evidence="9 10">
    <name type="scientific">Blepharisma stoltei</name>
    <dbReference type="NCBI Taxonomy" id="1481888"/>
    <lineage>
        <taxon>Eukaryota</taxon>
        <taxon>Sar</taxon>
        <taxon>Alveolata</taxon>
        <taxon>Ciliophora</taxon>
        <taxon>Postciliodesmatophora</taxon>
        <taxon>Heterotrichea</taxon>
        <taxon>Heterotrichida</taxon>
        <taxon>Blepharismidae</taxon>
        <taxon>Blepharisma</taxon>
    </lineage>
</organism>
<evidence type="ECO:0000256" key="1">
    <source>
        <dbReference type="ARBA" id="ARBA00004123"/>
    </source>
</evidence>
<dbReference type="GO" id="GO:0000981">
    <property type="term" value="F:DNA-binding transcription factor activity, RNA polymerase II-specific"/>
    <property type="evidence" value="ECO:0007669"/>
    <property type="project" value="TreeGrafter"/>
</dbReference>
<gene>
    <name evidence="9" type="ORF">BSTOLATCC_MIC12704</name>
</gene>
<evidence type="ECO:0000256" key="5">
    <source>
        <dbReference type="ARBA" id="ARBA00022833"/>
    </source>
</evidence>
<keyword evidence="5" id="KW-0862">Zinc</keyword>
<dbReference type="InterPro" id="IPR036236">
    <property type="entry name" value="Znf_C2H2_sf"/>
</dbReference>
<dbReference type="PROSITE" id="PS50157">
    <property type="entry name" value="ZINC_FINGER_C2H2_2"/>
    <property type="match status" value="2"/>
</dbReference>
<dbReference type="GO" id="GO:0000978">
    <property type="term" value="F:RNA polymerase II cis-regulatory region sequence-specific DNA binding"/>
    <property type="evidence" value="ECO:0007669"/>
    <property type="project" value="TreeGrafter"/>
</dbReference>
<comment type="caution">
    <text evidence="9">The sequence shown here is derived from an EMBL/GenBank/DDBJ whole genome shotgun (WGS) entry which is preliminary data.</text>
</comment>
<dbReference type="SUPFAM" id="SSF57667">
    <property type="entry name" value="beta-beta-alpha zinc fingers"/>
    <property type="match status" value="2"/>
</dbReference>
<evidence type="ECO:0000256" key="6">
    <source>
        <dbReference type="ARBA" id="ARBA00023242"/>
    </source>
</evidence>
<dbReference type="InterPro" id="IPR050527">
    <property type="entry name" value="Snail/Krueppel_Znf"/>
</dbReference>
<keyword evidence="3" id="KW-0677">Repeat</keyword>
<protein>
    <recommendedName>
        <fullName evidence="8">C2H2-type domain-containing protein</fullName>
    </recommendedName>
</protein>
<dbReference type="SMART" id="SM00355">
    <property type="entry name" value="ZnF_C2H2"/>
    <property type="match status" value="3"/>
</dbReference>
<dbReference type="InterPro" id="IPR013087">
    <property type="entry name" value="Znf_C2H2_type"/>
</dbReference>
<dbReference type="Gene3D" id="3.30.160.60">
    <property type="entry name" value="Classic Zinc Finger"/>
    <property type="match status" value="1"/>
</dbReference>
<comment type="subcellular location">
    <subcellularLocation>
        <location evidence="1">Nucleus</location>
    </subcellularLocation>
</comment>
<accession>A0AAU9IMC6</accession>
<keyword evidence="10" id="KW-1185">Reference proteome</keyword>
<dbReference type="PROSITE" id="PS00028">
    <property type="entry name" value="ZINC_FINGER_C2H2_1"/>
    <property type="match status" value="2"/>
</dbReference>
<evidence type="ECO:0000313" key="9">
    <source>
        <dbReference type="EMBL" id="CAG9314926.1"/>
    </source>
</evidence>
<keyword evidence="4 7" id="KW-0863">Zinc-finger</keyword>
<evidence type="ECO:0000256" key="4">
    <source>
        <dbReference type="ARBA" id="ARBA00022771"/>
    </source>
</evidence>
<dbReference type="GO" id="GO:0005634">
    <property type="term" value="C:nucleus"/>
    <property type="evidence" value="ECO:0007669"/>
    <property type="project" value="UniProtKB-SubCell"/>
</dbReference>
<evidence type="ECO:0000259" key="8">
    <source>
        <dbReference type="PROSITE" id="PS50157"/>
    </source>
</evidence>
<evidence type="ECO:0000256" key="2">
    <source>
        <dbReference type="ARBA" id="ARBA00022723"/>
    </source>
</evidence>
<dbReference type="Proteomes" id="UP001162131">
    <property type="component" value="Unassembled WGS sequence"/>
</dbReference>
<feature type="domain" description="C2H2-type" evidence="8">
    <location>
        <begin position="85"/>
        <end position="113"/>
    </location>
</feature>
<dbReference type="GO" id="GO:0008270">
    <property type="term" value="F:zinc ion binding"/>
    <property type="evidence" value="ECO:0007669"/>
    <property type="project" value="UniProtKB-KW"/>
</dbReference>